<evidence type="ECO:0000313" key="2">
    <source>
        <dbReference type="EMBL" id="AKG44270.1"/>
    </source>
</evidence>
<dbReference type="STRING" id="408015.SXIM_28860"/>
<dbReference type="Pfam" id="PF24740">
    <property type="entry name" value="DUF7691"/>
    <property type="match status" value="1"/>
</dbReference>
<feature type="domain" description="DUF7691" evidence="1">
    <location>
        <begin position="1"/>
        <end position="199"/>
    </location>
</feature>
<dbReference type="RefSeq" id="WP_046724255.1">
    <property type="nucleotide sequence ID" value="NZ_CP009922.3"/>
</dbReference>
<evidence type="ECO:0000313" key="3">
    <source>
        <dbReference type="Proteomes" id="UP000034034"/>
    </source>
</evidence>
<dbReference type="HOGENOM" id="CLU_1370967_0_0_11"/>
<dbReference type="EMBL" id="CP009922">
    <property type="protein sequence ID" value="AKG44270.1"/>
    <property type="molecule type" value="Genomic_DNA"/>
</dbReference>
<organism evidence="2 3">
    <name type="scientific">Streptomyces xiamenensis</name>
    <dbReference type="NCBI Taxonomy" id="408015"/>
    <lineage>
        <taxon>Bacteria</taxon>
        <taxon>Bacillati</taxon>
        <taxon>Actinomycetota</taxon>
        <taxon>Actinomycetes</taxon>
        <taxon>Kitasatosporales</taxon>
        <taxon>Streptomycetaceae</taxon>
        <taxon>Streptomyces</taxon>
    </lineage>
</organism>
<name>A0A0F7FUT0_9ACTN</name>
<dbReference type="InterPro" id="IPR056108">
    <property type="entry name" value="DUF7691"/>
</dbReference>
<evidence type="ECO:0000259" key="1">
    <source>
        <dbReference type="Pfam" id="PF24740"/>
    </source>
</evidence>
<dbReference type="AlphaFoldDB" id="A0A0F7FUT0"/>
<sequence>MSYALSLYLVDPVLVRGVVGGGDEKQRRMMGGRFKRELARDDEWFAEQIAEGAPTAYEALRAVIDGGPFEKAHAFQYAYAYQRICAFHGQALDNNSFSPFRYGWLGRVDEGLARLGVTAVDVTSFTYHDFPGPLPRPDDVPGHGVWSAADCTRALTQWESATREQRSALDGEVLEAVESIAEWLRRAAAKPGAGVVGFFA</sequence>
<keyword evidence="3" id="KW-1185">Reference proteome</keyword>
<proteinExistence type="predicted"/>
<accession>A0A0F7FUT0</accession>
<reference evidence="2" key="1">
    <citation type="submission" date="2019-08" db="EMBL/GenBank/DDBJ databases">
        <title>Complete genome sequence of a mangrove-derived Streptomyces xiamenensis.</title>
        <authorList>
            <person name="Xu J."/>
        </authorList>
    </citation>
    <scope>NUCLEOTIDE SEQUENCE</scope>
    <source>
        <strain evidence="2">318</strain>
    </source>
</reference>
<dbReference type="KEGG" id="sxi:SXIM_28860"/>
<dbReference type="Proteomes" id="UP000034034">
    <property type="component" value="Chromosome"/>
</dbReference>
<dbReference type="PATRIC" id="fig|408015.6.peg.2922"/>
<gene>
    <name evidence="2" type="ORF">SXIM_28860</name>
</gene>
<protein>
    <recommendedName>
        <fullName evidence="1">DUF7691 domain-containing protein</fullName>
    </recommendedName>
</protein>